<proteinExistence type="predicted"/>
<name>A0A0F9ZUD5_TRIHA</name>
<dbReference type="OMA" id="CQYMEDV"/>
<dbReference type="InterPro" id="IPR051089">
    <property type="entry name" value="prtT"/>
</dbReference>
<comment type="subcellular location">
    <subcellularLocation>
        <location evidence="1">Nucleus</location>
    </subcellularLocation>
</comment>
<evidence type="ECO:0000313" key="6">
    <source>
        <dbReference type="EMBL" id="KKP03827.1"/>
    </source>
</evidence>
<dbReference type="GO" id="GO:0005634">
    <property type="term" value="C:nucleus"/>
    <property type="evidence" value="ECO:0007669"/>
    <property type="project" value="UniProtKB-SubCell"/>
</dbReference>
<dbReference type="GO" id="GO:0000981">
    <property type="term" value="F:DNA-binding transcription factor activity, RNA polymerase II-specific"/>
    <property type="evidence" value="ECO:0007669"/>
    <property type="project" value="TreeGrafter"/>
</dbReference>
<gene>
    <name evidence="6" type="ORF">THAR02_04098</name>
</gene>
<accession>A0A0F9ZUD5</accession>
<evidence type="ECO:0000256" key="4">
    <source>
        <dbReference type="ARBA" id="ARBA00023163"/>
    </source>
</evidence>
<evidence type="ECO:0000256" key="1">
    <source>
        <dbReference type="ARBA" id="ARBA00004123"/>
    </source>
</evidence>
<reference evidence="7" key="1">
    <citation type="journal article" date="2015" name="Genome Announc.">
        <title>Draft whole-genome sequence of the biocontrol agent Trichoderma harzianum T6776.</title>
        <authorList>
            <person name="Baroncelli R."/>
            <person name="Piaggeschi G."/>
            <person name="Fiorini L."/>
            <person name="Bertolini E."/>
            <person name="Zapparata A."/>
            <person name="Pe M.E."/>
            <person name="Sarrocco S."/>
            <person name="Vannacci G."/>
        </authorList>
    </citation>
    <scope>NUCLEOTIDE SEQUENCE [LARGE SCALE GENOMIC DNA]</scope>
    <source>
        <strain evidence="7">T6776</strain>
    </source>
</reference>
<dbReference type="PANTHER" id="PTHR31845:SF10">
    <property type="entry name" value="ZN(II)2CYS6 TRANSCRIPTION FACTOR (EUROFUNG)"/>
    <property type="match status" value="1"/>
</dbReference>
<dbReference type="AlphaFoldDB" id="A0A0F9ZUD5"/>
<dbReference type="OrthoDB" id="5217604at2759"/>
<keyword evidence="2" id="KW-0805">Transcription regulation</keyword>
<keyword evidence="4" id="KW-0804">Transcription</keyword>
<evidence type="ECO:0000256" key="3">
    <source>
        <dbReference type="ARBA" id="ARBA00023125"/>
    </source>
</evidence>
<protein>
    <recommendedName>
        <fullName evidence="8">Transcription factor domain-containing protein</fullName>
    </recommendedName>
</protein>
<keyword evidence="5" id="KW-0539">Nucleus</keyword>
<evidence type="ECO:0000256" key="2">
    <source>
        <dbReference type="ARBA" id="ARBA00023015"/>
    </source>
</evidence>
<comment type="caution">
    <text evidence="6">The sequence shown here is derived from an EMBL/GenBank/DDBJ whole genome shotgun (WGS) entry which is preliminary data.</text>
</comment>
<dbReference type="Proteomes" id="UP000034112">
    <property type="component" value="Unassembled WGS sequence"/>
</dbReference>
<dbReference type="GO" id="GO:0000976">
    <property type="term" value="F:transcription cis-regulatory region binding"/>
    <property type="evidence" value="ECO:0007669"/>
    <property type="project" value="TreeGrafter"/>
</dbReference>
<sequence>MPKSKRKVVEEKIDGLVTLIASISAKSAATGVQSPTNIDSATSLVASSSPECTILSPTARQDVVAKGFLTTDEAKQLLADFAAVSEEFSPVLLPPEASLDYLRLERPCLLLAILAACARDHLQARLEIEFRKMLADRVIMNAEKNLDLLQGLLVYLTWNHLYFNPAKEQIYQLSQMAITMAAELKLPPDDSVKDILIQQRGTFDKYGQYYFIIEKMRTFVACYYVDSCISLAMRKPTHFKYCRTVADCCILLPYVSLTAYDKILSCFVQLQGLAEEVDQLFQYNNIRWLGAVDHVQIQVMMNKFKEKLDELVKSFPHEAKANSLIQRKCLYIQIYIQEVGLHSPPHHDINIDFATTCCSWCSSLPRLNIAISCIRAAQSYINEYGCLSPQSLRTTVLFQESELLYAILVLAAATLGAVTVIEPGELRELADISTYLIALRDKMMTMGTMTDHGQDRRDYFWKMAQFFKHCLNWKSQDGSNQAPCLGTCSSSSDDSMSFLRILENIPTEEVIQKDTMFNLLDMSWIMSATEF</sequence>
<dbReference type="EMBL" id="JOKZ01000097">
    <property type="protein sequence ID" value="KKP03827.1"/>
    <property type="molecule type" value="Genomic_DNA"/>
</dbReference>
<keyword evidence="3" id="KW-0238">DNA-binding</keyword>
<organism evidence="6 7">
    <name type="scientific">Trichoderma harzianum</name>
    <name type="common">Hypocrea lixii</name>
    <dbReference type="NCBI Taxonomy" id="5544"/>
    <lineage>
        <taxon>Eukaryota</taxon>
        <taxon>Fungi</taxon>
        <taxon>Dikarya</taxon>
        <taxon>Ascomycota</taxon>
        <taxon>Pezizomycotina</taxon>
        <taxon>Sordariomycetes</taxon>
        <taxon>Hypocreomycetidae</taxon>
        <taxon>Hypocreales</taxon>
        <taxon>Hypocreaceae</taxon>
        <taxon>Trichoderma</taxon>
    </lineage>
</organism>
<evidence type="ECO:0000313" key="7">
    <source>
        <dbReference type="Proteomes" id="UP000034112"/>
    </source>
</evidence>
<dbReference type="PANTHER" id="PTHR31845">
    <property type="entry name" value="FINGER DOMAIN PROTEIN, PUTATIVE-RELATED"/>
    <property type="match status" value="1"/>
</dbReference>
<evidence type="ECO:0000256" key="5">
    <source>
        <dbReference type="ARBA" id="ARBA00023242"/>
    </source>
</evidence>
<evidence type="ECO:0008006" key="8">
    <source>
        <dbReference type="Google" id="ProtNLM"/>
    </source>
</evidence>